<dbReference type="SUPFAM" id="SSF53597">
    <property type="entry name" value="Dihydrofolate reductase-like"/>
    <property type="match status" value="1"/>
</dbReference>
<dbReference type="InterPro" id="IPR011549">
    <property type="entry name" value="RibD_C"/>
</dbReference>
<comment type="catalytic activity">
    <reaction evidence="12">
        <text>2,5-diamino-6-(1-D-ribitylamino)pyrimidin-4(3H)-one 5'-phosphate + NADP(+) = 2,5-diamino-6-(1-D-ribosylamino)pyrimidin-4(3H)-one 5'-phosphate + NADPH + H(+)</text>
        <dbReference type="Rhea" id="RHEA:27278"/>
        <dbReference type="ChEBI" id="CHEBI:15378"/>
        <dbReference type="ChEBI" id="CHEBI:57783"/>
        <dbReference type="ChEBI" id="CHEBI:58349"/>
        <dbReference type="ChEBI" id="CHEBI:58890"/>
        <dbReference type="ChEBI" id="CHEBI:59545"/>
        <dbReference type="EC" id="1.1.1.302"/>
    </reaction>
</comment>
<keyword evidence="6" id="KW-0686">Riboflavin biosynthesis</keyword>
<evidence type="ECO:0000256" key="4">
    <source>
        <dbReference type="ARBA" id="ARBA00012851"/>
    </source>
</evidence>
<protein>
    <recommendedName>
        <fullName evidence="5">2,5-diamino-6-ribosylamino-4(3H)-pyrimidinone 5'-phosphate reductase</fullName>
        <ecNumber evidence="4">1.1.1.302</ecNumber>
    </recommendedName>
    <alternativeName>
        <fullName evidence="10">2,5-diamino-6-(5-phospho-D-ribosylamino)pyrimidin-4(3H)-one reductase</fullName>
    </alternativeName>
    <alternativeName>
        <fullName evidence="9">2,5-diamino-6-ribitylamino-4(3H)-pyrimidinone 5'-phosphate synthase</fullName>
    </alternativeName>
</protein>
<keyword evidence="7" id="KW-0521">NADP</keyword>
<evidence type="ECO:0000313" key="14">
    <source>
        <dbReference type="EMBL" id="KAF9946718.1"/>
    </source>
</evidence>
<keyword evidence="8" id="KW-0560">Oxidoreductase</keyword>
<dbReference type="PANTHER" id="PTHR38011:SF7">
    <property type="entry name" value="2,5-DIAMINO-6-RIBOSYLAMINO-4(3H)-PYRIMIDINONE 5'-PHOSPHATE REDUCTASE"/>
    <property type="match status" value="1"/>
</dbReference>
<accession>A0A9P6LW99</accession>
<dbReference type="InterPro" id="IPR050765">
    <property type="entry name" value="Riboflavin_Biosynth_HTPR"/>
</dbReference>
<feature type="domain" description="Bacterial bifunctional deaminase-reductase C-terminal" evidence="13">
    <location>
        <begin position="19"/>
        <end position="234"/>
    </location>
</feature>
<comment type="function">
    <text evidence="1">Catalyzes an early step in riboflavin biosynthesis, the NADPH-dependent reduction of the ribose side chain of 2,5-diamino-6-ribosylamino-4(3H)-pyrimidinone 5'-phosphate, yielding 2,5-diamino-6-ribitylamino-4(3H)-pyrimidinone 5'-phosphate.</text>
</comment>
<dbReference type="PANTHER" id="PTHR38011">
    <property type="entry name" value="DIHYDROFOLATE REDUCTASE FAMILY PROTEIN (AFU_ORTHOLOGUE AFUA_8G06820)"/>
    <property type="match status" value="1"/>
</dbReference>
<evidence type="ECO:0000256" key="7">
    <source>
        <dbReference type="ARBA" id="ARBA00022857"/>
    </source>
</evidence>
<comment type="catalytic activity">
    <reaction evidence="11">
        <text>2,5-diamino-6-(1-D-ribitylamino)pyrimidin-4(3H)-one 5'-phosphate + NAD(+) = 2,5-diamino-6-(1-D-ribosylamino)pyrimidin-4(3H)-one 5'-phosphate + NADH + H(+)</text>
        <dbReference type="Rhea" id="RHEA:27274"/>
        <dbReference type="ChEBI" id="CHEBI:15378"/>
        <dbReference type="ChEBI" id="CHEBI:57540"/>
        <dbReference type="ChEBI" id="CHEBI:57945"/>
        <dbReference type="ChEBI" id="CHEBI:58890"/>
        <dbReference type="ChEBI" id="CHEBI:59545"/>
        <dbReference type="EC" id="1.1.1.302"/>
    </reaction>
</comment>
<evidence type="ECO:0000256" key="1">
    <source>
        <dbReference type="ARBA" id="ARBA00003555"/>
    </source>
</evidence>
<evidence type="ECO:0000256" key="2">
    <source>
        <dbReference type="ARBA" id="ARBA00005104"/>
    </source>
</evidence>
<proteinExistence type="inferred from homology"/>
<dbReference type="EC" id="1.1.1.302" evidence="4"/>
<dbReference type="OrthoDB" id="5432at2759"/>
<evidence type="ECO:0000256" key="5">
    <source>
        <dbReference type="ARBA" id="ARBA00015035"/>
    </source>
</evidence>
<dbReference type="Gene3D" id="3.40.430.10">
    <property type="entry name" value="Dihydrofolate Reductase, subunit A"/>
    <property type="match status" value="1"/>
</dbReference>
<comment type="pathway">
    <text evidence="2">Cofactor biosynthesis; riboflavin biosynthesis.</text>
</comment>
<evidence type="ECO:0000313" key="15">
    <source>
        <dbReference type="Proteomes" id="UP000738359"/>
    </source>
</evidence>
<evidence type="ECO:0000256" key="3">
    <source>
        <dbReference type="ARBA" id="ARBA00009723"/>
    </source>
</evidence>
<organism evidence="14 15">
    <name type="scientific">Mortierella alpina</name>
    <name type="common">Oleaginous fungus</name>
    <name type="synonym">Mortierella renispora</name>
    <dbReference type="NCBI Taxonomy" id="64518"/>
    <lineage>
        <taxon>Eukaryota</taxon>
        <taxon>Fungi</taxon>
        <taxon>Fungi incertae sedis</taxon>
        <taxon>Mucoromycota</taxon>
        <taxon>Mortierellomycotina</taxon>
        <taxon>Mortierellomycetes</taxon>
        <taxon>Mortierellales</taxon>
        <taxon>Mortierellaceae</taxon>
        <taxon>Mortierella</taxon>
    </lineage>
</organism>
<dbReference type="AlphaFoldDB" id="A0A9P6LW99"/>
<evidence type="ECO:0000256" key="11">
    <source>
        <dbReference type="ARBA" id="ARBA00047550"/>
    </source>
</evidence>
<name>A0A9P6LW99_MORAP</name>
<dbReference type="Pfam" id="PF01872">
    <property type="entry name" value="RibD_C"/>
    <property type="match status" value="1"/>
</dbReference>
<dbReference type="EMBL" id="JAAAHY010001796">
    <property type="protein sequence ID" value="KAF9946718.1"/>
    <property type="molecule type" value="Genomic_DNA"/>
</dbReference>
<sequence>MYSFLSHMAFAPAPDAAQPHVTLTFAQSLDGKIAGKHGQQLILSGPQSMKATHILRSRHDAILVGIGTVLNDDPRLTVRLSPEDLVAETTASALQHPQPVILDTALRFPRTAKLLLPTAPKKPWIVTGPIHNKDKRLELEALGARVFVLEVDAQGRVTLPELLSTLYQQSIQSLMVEGGAGVISSFLKSGLVQSFLLTIAPVYVGEHGVSAVQDAEGAPVFRDISYHSLGQDVMMVAKPAS</sequence>
<dbReference type="InterPro" id="IPR002734">
    <property type="entry name" value="RibDG_C"/>
</dbReference>
<dbReference type="Proteomes" id="UP000738359">
    <property type="component" value="Unassembled WGS sequence"/>
</dbReference>
<evidence type="ECO:0000256" key="10">
    <source>
        <dbReference type="ARBA" id="ARBA00031630"/>
    </source>
</evidence>
<gene>
    <name evidence="14" type="primary">RIB7</name>
    <name evidence="14" type="ORF">BGZ70_003063</name>
</gene>
<evidence type="ECO:0000256" key="8">
    <source>
        <dbReference type="ARBA" id="ARBA00023002"/>
    </source>
</evidence>
<keyword evidence="15" id="KW-1185">Reference proteome</keyword>
<comment type="caution">
    <text evidence="14">The sequence shown here is derived from an EMBL/GenBank/DDBJ whole genome shotgun (WGS) entry which is preliminary data.</text>
</comment>
<evidence type="ECO:0000259" key="13">
    <source>
        <dbReference type="Pfam" id="PF01872"/>
    </source>
</evidence>
<evidence type="ECO:0000256" key="9">
    <source>
        <dbReference type="ARBA" id="ARBA00030073"/>
    </source>
</evidence>
<evidence type="ECO:0000256" key="6">
    <source>
        <dbReference type="ARBA" id="ARBA00022619"/>
    </source>
</evidence>
<dbReference type="InterPro" id="IPR024072">
    <property type="entry name" value="DHFR-like_dom_sf"/>
</dbReference>
<dbReference type="GO" id="GO:0050661">
    <property type="term" value="F:NADP binding"/>
    <property type="evidence" value="ECO:0007669"/>
    <property type="project" value="InterPro"/>
</dbReference>
<dbReference type="GO" id="GO:0009231">
    <property type="term" value="P:riboflavin biosynthetic process"/>
    <property type="evidence" value="ECO:0007669"/>
    <property type="project" value="UniProtKB-KW"/>
</dbReference>
<reference evidence="14" key="1">
    <citation type="journal article" date="2020" name="Fungal Divers.">
        <title>Resolving the Mortierellaceae phylogeny through synthesis of multi-gene phylogenetics and phylogenomics.</title>
        <authorList>
            <person name="Vandepol N."/>
            <person name="Liber J."/>
            <person name="Desiro A."/>
            <person name="Na H."/>
            <person name="Kennedy M."/>
            <person name="Barry K."/>
            <person name="Grigoriev I.V."/>
            <person name="Miller A.N."/>
            <person name="O'Donnell K."/>
            <person name="Stajich J.E."/>
            <person name="Bonito G."/>
        </authorList>
    </citation>
    <scope>NUCLEOTIDE SEQUENCE</scope>
    <source>
        <strain evidence="14">CK1249</strain>
    </source>
</reference>
<evidence type="ECO:0000256" key="12">
    <source>
        <dbReference type="ARBA" id="ARBA00049020"/>
    </source>
</evidence>
<comment type="similarity">
    <text evidence="3">Belongs to the HTP reductase family.</text>
</comment>
<dbReference type="NCBIfam" id="TIGR00227">
    <property type="entry name" value="ribD_Cterm"/>
    <property type="match status" value="1"/>
</dbReference>
<dbReference type="GO" id="GO:0008703">
    <property type="term" value="F:5-amino-6-(5-phosphoribosylamino)uracil reductase activity"/>
    <property type="evidence" value="ECO:0007669"/>
    <property type="project" value="InterPro"/>
</dbReference>